<dbReference type="RefSeq" id="WP_097209130.1">
    <property type="nucleotide sequence ID" value="NZ_JACHXB010000009.1"/>
</dbReference>
<keyword evidence="2" id="KW-1185">Reference proteome</keyword>
<evidence type="ECO:0000313" key="1">
    <source>
        <dbReference type="EMBL" id="SNX99222.1"/>
    </source>
</evidence>
<evidence type="ECO:0000313" key="2">
    <source>
        <dbReference type="Proteomes" id="UP000219514"/>
    </source>
</evidence>
<dbReference type="EMBL" id="OBDO01000016">
    <property type="protein sequence ID" value="SNX99222.1"/>
    <property type="molecule type" value="Genomic_DNA"/>
</dbReference>
<accession>A0A285EJB2</accession>
<protein>
    <submittedName>
        <fullName evidence="1">Uncharacterized protein</fullName>
    </submittedName>
</protein>
<name>A0A285EJB2_9ACTN</name>
<organism evidence="1 2">
    <name type="scientific">Geodermatophilus sabuli</name>
    <dbReference type="NCBI Taxonomy" id="1564158"/>
    <lineage>
        <taxon>Bacteria</taxon>
        <taxon>Bacillati</taxon>
        <taxon>Actinomycetota</taxon>
        <taxon>Actinomycetes</taxon>
        <taxon>Geodermatophilales</taxon>
        <taxon>Geodermatophilaceae</taxon>
        <taxon>Geodermatophilus</taxon>
    </lineage>
</organism>
<dbReference type="AlphaFoldDB" id="A0A285EJB2"/>
<proteinExistence type="predicted"/>
<reference evidence="1 2" key="1">
    <citation type="submission" date="2017-09" db="EMBL/GenBank/DDBJ databases">
        <authorList>
            <person name="Ehlers B."/>
            <person name="Leendertz F.H."/>
        </authorList>
    </citation>
    <scope>NUCLEOTIDE SEQUENCE [LARGE SCALE GENOMIC DNA]</scope>
    <source>
        <strain evidence="1 2">DSM 46844</strain>
    </source>
</reference>
<dbReference type="Proteomes" id="UP000219514">
    <property type="component" value="Unassembled WGS sequence"/>
</dbReference>
<gene>
    <name evidence="1" type="ORF">SAMN06893097_11614</name>
</gene>
<dbReference type="OrthoDB" id="5196383at2"/>
<sequence length="156" mass="15609">MVSRAGKAVLGAVGGAVAVAATAVAGVVVAMPDGVDGPGAVLAELQGHTDTTAYADADRAPVDLVPGWTRAVGHDVVVVRPGDASGDDGGSVRADMALDAGVGLPAACTPLDVPGMPWDGGGSWPDLGSERQLCEGWVTVRLGEHLYVWTDDALRG</sequence>